<evidence type="ECO:0000259" key="2">
    <source>
        <dbReference type="Pfam" id="PF20150"/>
    </source>
</evidence>
<feature type="region of interest" description="Disordered" evidence="1">
    <location>
        <begin position="8"/>
        <end position="75"/>
    </location>
</feature>
<feature type="compositionally biased region" description="Acidic residues" evidence="1">
    <location>
        <begin position="50"/>
        <end position="64"/>
    </location>
</feature>
<accession>A0A8H5WW39</accession>
<dbReference type="AlphaFoldDB" id="A0A8H5WW39"/>
<dbReference type="Proteomes" id="UP000572754">
    <property type="component" value="Unassembled WGS sequence"/>
</dbReference>
<sequence>MFQLIKKCFERRSTNSGNEPRSPPNRRPNSDNELEIPIDFGNEPESPFNSDDEPEIPFDSDNELEIPPNSNNEPQAVFHRFSQLPQEIQNMIWAYALCVDAPRAYFVDVRKLSDNPRMLEMAHSIPVSLGSFPPPPSNPGGDYDLMRVCRASYQEITRCWTSYRPQVPARMILDNSHDKSRRMKEISGLDIDAASDLVFVEGWCHDSGRLSGIQGADNYWPEWKYMAYDGLRGIRRVAIPVDQNLDYADHSRYLACLKAVFPDIKTLYFFMQPAQLVPHMWRRKGRWFSVDLLITDPWANEEPPESFRARGRTFYEVDFWDMERAGIDLEDYVEPWLRKRWRWKRNGIPCIKFMTWKWIQ</sequence>
<reference evidence="4" key="1">
    <citation type="journal article" date="2020" name="BMC Genomics">
        <title>Correction to: Identification and distribution of gene clusters required for synthesis of sphingolipid metabolism inhibitors in diverse species of the filamentous fungus Fusarium.</title>
        <authorList>
            <person name="Kim H.S."/>
            <person name="Lohmar J.M."/>
            <person name="Busman M."/>
            <person name="Brown D.W."/>
            <person name="Naumann T.A."/>
            <person name="Divon H.H."/>
            <person name="Lysoe E."/>
            <person name="Uhlig S."/>
            <person name="Proctor R.H."/>
        </authorList>
    </citation>
    <scope>NUCLEOTIDE SEQUENCE [LARGE SCALE GENOMIC DNA]</scope>
    <source>
        <strain evidence="4">NRRL 25331</strain>
    </source>
</reference>
<feature type="domain" description="2EXR" evidence="2">
    <location>
        <begin position="78"/>
        <end position="164"/>
    </location>
</feature>
<keyword evidence="4" id="KW-1185">Reference proteome</keyword>
<organism evidence="3 4">
    <name type="scientific">Fusarium circinatum</name>
    <name type="common">Pitch canker fungus</name>
    <name type="synonym">Gibberella circinata</name>
    <dbReference type="NCBI Taxonomy" id="48490"/>
    <lineage>
        <taxon>Eukaryota</taxon>
        <taxon>Fungi</taxon>
        <taxon>Dikarya</taxon>
        <taxon>Ascomycota</taxon>
        <taxon>Pezizomycotina</taxon>
        <taxon>Sordariomycetes</taxon>
        <taxon>Hypocreomycetidae</taxon>
        <taxon>Hypocreales</taxon>
        <taxon>Nectriaceae</taxon>
        <taxon>Fusarium</taxon>
        <taxon>Fusarium fujikuroi species complex</taxon>
    </lineage>
</organism>
<comment type="caution">
    <text evidence="3">The sequence shown here is derived from an EMBL/GenBank/DDBJ whole genome shotgun (WGS) entry which is preliminary data.</text>
</comment>
<protein>
    <recommendedName>
        <fullName evidence="2">2EXR domain-containing protein</fullName>
    </recommendedName>
</protein>
<dbReference type="InterPro" id="IPR045518">
    <property type="entry name" value="2EXR"/>
</dbReference>
<evidence type="ECO:0000313" key="3">
    <source>
        <dbReference type="EMBL" id="KAF5672408.1"/>
    </source>
</evidence>
<evidence type="ECO:0000256" key="1">
    <source>
        <dbReference type="SAM" id="MobiDB-lite"/>
    </source>
</evidence>
<evidence type="ECO:0000313" key="4">
    <source>
        <dbReference type="Proteomes" id="UP000572754"/>
    </source>
</evidence>
<proteinExistence type="predicted"/>
<name>A0A8H5WW39_FUSCI</name>
<dbReference type="Pfam" id="PF20150">
    <property type="entry name" value="2EXR"/>
    <property type="match status" value="1"/>
</dbReference>
<reference evidence="3 4" key="2">
    <citation type="submission" date="2020-05" db="EMBL/GenBank/DDBJ databases">
        <title>Identification and distribution of gene clusters putatively required for synthesis of sphingolipid metabolism inhibitors in phylogenetically diverse species of the filamentous fungus Fusarium.</title>
        <authorList>
            <person name="Kim H.-S."/>
            <person name="Busman M."/>
            <person name="Brown D.W."/>
            <person name="Divon H."/>
            <person name="Uhlig S."/>
            <person name="Proctor R.H."/>
        </authorList>
    </citation>
    <scope>NUCLEOTIDE SEQUENCE [LARGE SCALE GENOMIC DNA]</scope>
    <source>
        <strain evidence="3 4">NRRL 25331</strain>
    </source>
</reference>
<gene>
    <name evidence="3" type="ORF">FCIRC_8416</name>
</gene>
<dbReference type="EMBL" id="JAAQPE010000277">
    <property type="protein sequence ID" value="KAF5672408.1"/>
    <property type="molecule type" value="Genomic_DNA"/>
</dbReference>